<dbReference type="RefSeq" id="WP_028246539.1">
    <property type="nucleotide sequence ID" value="NZ_FMWK01000004.1"/>
</dbReference>
<dbReference type="InterPro" id="IPR036249">
    <property type="entry name" value="Thioredoxin-like_sf"/>
</dbReference>
<dbReference type="Gene3D" id="3.40.30.10">
    <property type="entry name" value="Glutaredoxin"/>
    <property type="match status" value="1"/>
</dbReference>
<gene>
    <name evidence="12" type="ORF">SAMN02910350_00977</name>
</gene>
<keyword evidence="4" id="KW-0249">Electron transport</keyword>
<organism evidence="12 13">
    <name type="scientific">Pseudobutyrivibrio xylanivorans</name>
    <dbReference type="NCBI Taxonomy" id="185007"/>
    <lineage>
        <taxon>Bacteria</taxon>
        <taxon>Bacillati</taxon>
        <taxon>Bacillota</taxon>
        <taxon>Clostridia</taxon>
        <taxon>Lachnospirales</taxon>
        <taxon>Lachnospiraceae</taxon>
        <taxon>Pseudobutyrivibrio</taxon>
    </lineage>
</organism>
<dbReference type="GO" id="GO:0045454">
    <property type="term" value="P:cell redox homeostasis"/>
    <property type="evidence" value="ECO:0007669"/>
    <property type="project" value="TreeGrafter"/>
</dbReference>
<feature type="disulfide bond" description="Redox-active" evidence="10">
    <location>
        <begin position="28"/>
        <end position="31"/>
    </location>
</feature>
<evidence type="ECO:0000256" key="9">
    <source>
        <dbReference type="PIRSR" id="PIRSR000077-1"/>
    </source>
</evidence>
<feature type="site" description="Contributes to redox potential value" evidence="9">
    <location>
        <position position="29"/>
    </location>
</feature>
<keyword evidence="6 10" id="KW-0676">Redox-active center</keyword>
<evidence type="ECO:0000256" key="7">
    <source>
        <dbReference type="NCBIfam" id="TIGR01068"/>
    </source>
</evidence>
<accession>A0A1G5RX31</accession>
<dbReference type="AlphaFoldDB" id="A0A1G5RX31"/>
<dbReference type="GO" id="GO:0005829">
    <property type="term" value="C:cytosol"/>
    <property type="evidence" value="ECO:0007669"/>
    <property type="project" value="TreeGrafter"/>
</dbReference>
<evidence type="ECO:0000313" key="13">
    <source>
        <dbReference type="Proteomes" id="UP000199428"/>
    </source>
</evidence>
<feature type="active site" description="Nucleophile" evidence="9">
    <location>
        <position position="31"/>
    </location>
</feature>
<evidence type="ECO:0000259" key="11">
    <source>
        <dbReference type="PROSITE" id="PS51352"/>
    </source>
</evidence>
<dbReference type="GO" id="GO:0015035">
    <property type="term" value="F:protein-disulfide reductase activity"/>
    <property type="evidence" value="ECO:0007669"/>
    <property type="project" value="UniProtKB-UniRule"/>
</dbReference>
<feature type="site" description="Contributes to redox potential value" evidence="9">
    <location>
        <position position="30"/>
    </location>
</feature>
<feature type="domain" description="Thioredoxin" evidence="11">
    <location>
        <begin position="1"/>
        <end position="103"/>
    </location>
</feature>
<comment type="similarity">
    <text evidence="1 8">Belongs to the thioredoxin family.</text>
</comment>
<evidence type="ECO:0000256" key="2">
    <source>
        <dbReference type="ARBA" id="ARBA00020570"/>
    </source>
</evidence>
<dbReference type="SUPFAM" id="SSF52833">
    <property type="entry name" value="Thioredoxin-like"/>
    <property type="match status" value="1"/>
</dbReference>
<evidence type="ECO:0000256" key="6">
    <source>
        <dbReference type="ARBA" id="ARBA00023284"/>
    </source>
</evidence>
<name>A0A1G5RX31_PSEXY</name>
<dbReference type="EMBL" id="FMWK01000004">
    <property type="protein sequence ID" value="SCZ77879.1"/>
    <property type="molecule type" value="Genomic_DNA"/>
</dbReference>
<evidence type="ECO:0000313" key="12">
    <source>
        <dbReference type="EMBL" id="SCZ77879.1"/>
    </source>
</evidence>
<dbReference type="PANTHER" id="PTHR45663">
    <property type="entry name" value="GEO12009P1"/>
    <property type="match status" value="1"/>
</dbReference>
<dbReference type="CDD" id="cd02947">
    <property type="entry name" value="TRX_family"/>
    <property type="match status" value="1"/>
</dbReference>
<dbReference type="InterPro" id="IPR013766">
    <property type="entry name" value="Thioredoxin_domain"/>
</dbReference>
<feature type="site" description="Deprotonates C-terminal active site Cys" evidence="9">
    <location>
        <position position="22"/>
    </location>
</feature>
<evidence type="ECO:0000256" key="10">
    <source>
        <dbReference type="PIRSR" id="PIRSR000077-4"/>
    </source>
</evidence>
<dbReference type="PROSITE" id="PS51352">
    <property type="entry name" value="THIOREDOXIN_2"/>
    <property type="match status" value="1"/>
</dbReference>
<dbReference type="Pfam" id="PF00085">
    <property type="entry name" value="Thioredoxin"/>
    <property type="match status" value="1"/>
</dbReference>
<keyword evidence="3" id="KW-0813">Transport</keyword>
<dbReference type="NCBIfam" id="TIGR01068">
    <property type="entry name" value="thioredoxin"/>
    <property type="match status" value="1"/>
</dbReference>
<evidence type="ECO:0000256" key="8">
    <source>
        <dbReference type="PIRNR" id="PIRNR000077"/>
    </source>
</evidence>
<dbReference type="Proteomes" id="UP000199428">
    <property type="component" value="Unassembled WGS sequence"/>
</dbReference>
<dbReference type="PIRSF" id="PIRSF000077">
    <property type="entry name" value="Thioredoxin"/>
    <property type="match status" value="1"/>
</dbReference>
<reference evidence="12 13" key="1">
    <citation type="submission" date="2016-10" db="EMBL/GenBank/DDBJ databases">
        <authorList>
            <person name="de Groot N.N."/>
        </authorList>
    </citation>
    <scope>NUCLEOTIDE SEQUENCE [LARGE SCALE GENOMIC DNA]</scope>
    <source>
        <strain evidence="12 13">DSM 10317</strain>
    </source>
</reference>
<evidence type="ECO:0000256" key="1">
    <source>
        <dbReference type="ARBA" id="ARBA00008987"/>
    </source>
</evidence>
<evidence type="ECO:0000256" key="5">
    <source>
        <dbReference type="ARBA" id="ARBA00023157"/>
    </source>
</evidence>
<evidence type="ECO:0000256" key="3">
    <source>
        <dbReference type="ARBA" id="ARBA00022448"/>
    </source>
</evidence>
<dbReference type="FunFam" id="3.40.30.10:FF:000001">
    <property type="entry name" value="Thioredoxin"/>
    <property type="match status" value="1"/>
</dbReference>
<keyword evidence="5 10" id="KW-1015">Disulfide bond</keyword>
<feature type="active site" description="Nucleophile" evidence="9">
    <location>
        <position position="28"/>
    </location>
</feature>
<proteinExistence type="inferred from homology"/>
<dbReference type="InterPro" id="IPR005746">
    <property type="entry name" value="Thioredoxin"/>
</dbReference>
<sequence>MVKKITTDEFNSMDKAGVSVLDFNAVWCGPCKMLGPVLEEVSEEMADDAKFYSIDTDENPDLAKEFGIMNIPAVVILKDGQKVDMNVGFVPKDALKDFVTKNL</sequence>
<dbReference type="PANTHER" id="PTHR45663:SF11">
    <property type="entry name" value="GEO12009P1"/>
    <property type="match status" value="1"/>
</dbReference>
<protein>
    <recommendedName>
        <fullName evidence="2 7">Thioredoxin</fullName>
    </recommendedName>
</protein>
<evidence type="ECO:0000256" key="4">
    <source>
        <dbReference type="ARBA" id="ARBA00022982"/>
    </source>
</evidence>